<dbReference type="Pfam" id="PF00135">
    <property type="entry name" value="COesterase"/>
    <property type="match status" value="1"/>
</dbReference>
<protein>
    <submittedName>
        <fullName evidence="3">SASB hydrolase</fullName>
    </submittedName>
</protein>
<dbReference type="InterPro" id="IPR051093">
    <property type="entry name" value="Neuroligin/BSAL"/>
</dbReference>
<feature type="domain" description="Carboxylesterase type B" evidence="2">
    <location>
        <begin position="2"/>
        <end position="115"/>
    </location>
</feature>
<dbReference type="Gene3D" id="3.40.50.1820">
    <property type="entry name" value="alpha/beta hydrolase"/>
    <property type="match status" value="1"/>
</dbReference>
<accession>A0A7L3JTX3</accession>
<name>A0A7L3JTX3_THACH</name>
<dbReference type="InterPro" id="IPR029058">
    <property type="entry name" value="AB_hydrolase_fold"/>
</dbReference>
<evidence type="ECO:0000256" key="1">
    <source>
        <dbReference type="ARBA" id="ARBA00005964"/>
    </source>
</evidence>
<dbReference type="OrthoDB" id="3200163at2759"/>
<dbReference type="Proteomes" id="UP000556761">
    <property type="component" value="Unassembled WGS sequence"/>
</dbReference>
<evidence type="ECO:0000313" key="4">
    <source>
        <dbReference type="Proteomes" id="UP000556761"/>
    </source>
</evidence>
<keyword evidence="4" id="KW-1185">Reference proteome</keyword>
<dbReference type="GO" id="GO:0016787">
    <property type="term" value="F:hydrolase activity"/>
    <property type="evidence" value="ECO:0007669"/>
    <property type="project" value="UniProtKB-KW"/>
</dbReference>
<dbReference type="SUPFAM" id="SSF53474">
    <property type="entry name" value="alpha/beta-Hydrolases"/>
    <property type="match status" value="1"/>
</dbReference>
<organism evidence="3 4">
    <name type="scientific">Thalassarche chlororhynchos</name>
    <name type="common">Atlantic yellow-nosed albatross</name>
    <name type="synonym">Diomedea chlororhynchos</name>
    <dbReference type="NCBI Taxonomy" id="54017"/>
    <lineage>
        <taxon>Eukaryota</taxon>
        <taxon>Metazoa</taxon>
        <taxon>Chordata</taxon>
        <taxon>Craniata</taxon>
        <taxon>Vertebrata</taxon>
        <taxon>Euteleostomi</taxon>
        <taxon>Archelosauria</taxon>
        <taxon>Archosauria</taxon>
        <taxon>Dinosauria</taxon>
        <taxon>Saurischia</taxon>
        <taxon>Theropoda</taxon>
        <taxon>Coelurosauria</taxon>
        <taxon>Aves</taxon>
        <taxon>Neognathae</taxon>
        <taxon>Neoaves</taxon>
        <taxon>Aequornithes</taxon>
        <taxon>Procellariiformes</taxon>
        <taxon>Diomedeidae</taxon>
        <taxon>Thalassarche</taxon>
    </lineage>
</organism>
<dbReference type="EMBL" id="VZTW01073026">
    <property type="protein sequence ID" value="NXU33287.1"/>
    <property type="molecule type" value="Genomic_DNA"/>
</dbReference>
<evidence type="ECO:0000313" key="3">
    <source>
        <dbReference type="EMBL" id="NXU33287.1"/>
    </source>
</evidence>
<feature type="non-terminal residue" evidence="3">
    <location>
        <position position="136"/>
    </location>
</feature>
<dbReference type="InterPro" id="IPR002018">
    <property type="entry name" value="CarbesteraseB"/>
</dbReference>
<gene>
    <name evidence="3" type="primary">Sasb_3</name>
    <name evidence="3" type="ORF">THACHL_R09461</name>
</gene>
<comment type="similarity">
    <text evidence="1">Belongs to the type-B carboxylesterase/lipase family.</text>
</comment>
<comment type="caution">
    <text evidence="3">The sequence shown here is derived from an EMBL/GenBank/DDBJ whole genome shotgun (WGS) entry which is preliminary data.</text>
</comment>
<proteinExistence type="inferred from homology"/>
<sequence>ESGAPAYFFEYQHRPTSYRDSKPEYVKADHGDEVGFVFGGPYLAGDIQLRSEVTEEEKNLSRTLMKYWANFARNGNPNGEGLVDWPSYNLNEEYLQINLKQKKARKLKEKKVDFWRKVMFEKTNKRTENKKVNSEL</sequence>
<reference evidence="3 4" key="1">
    <citation type="submission" date="2019-09" db="EMBL/GenBank/DDBJ databases">
        <title>Bird 10,000 Genomes (B10K) Project - Family phase.</title>
        <authorList>
            <person name="Zhang G."/>
        </authorList>
    </citation>
    <scope>NUCLEOTIDE SEQUENCE [LARGE SCALE GENOMIC DNA]</scope>
    <source>
        <strain evidence="3">B10K-DU-029-24</strain>
        <tissue evidence="3">Muscle</tissue>
    </source>
</reference>
<evidence type="ECO:0000259" key="2">
    <source>
        <dbReference type="Pfam" id="PF00135"/>
    </source>
</evidence>
<dbReference type="PANTHER" id="PTHR43903">
    <property type="entry name" value="NEUROLIGIN"/>
    <property type="match status" value="1"/>
</dbReference>
<feature type="non-terminal residue" evidence="3">
    <location>
        <position position="1"/>
    </location>
</feature>
<keyword evidence="3" id="KW-0378">Hydrolase</keyword>
<dbReference type="AlphaFoldDB" id="A0A7L3JTX3"/>